<dbReference type="Proteomes" id="UP000034772">
    <property type="component" value="Unassembled WGS sequence"/>
</dbReference>
<dbReference type="PANTHER" id="PTHR11349">
    <property type="entry name" value="NUCLEOSIDE DIPHOSPHATE KINASE"/>
    <property type="match status" value="1"/>
</dbReference>
<proteinExistence type="inferred from homology"/>
<dbReference type="GO" id="GO:0046872">
    <property type="term" value="F:metal ion binding"/>
    <property type="evidence" value="ECO:0007669"/>
    <property type="project" value="UniProtKB-KW"/>
</dbReference>
<organism evidence="17 18">
    <name type="scientific">Candidatus Beckwithbacteria bacterium GW2011_GWC2_47_9</name>
    <dbReference type="NCBI Taxonomy" id="1618373"/>
    <lineage>
        <taxon>Bacteria</taxon>
        <taxon>Candidatus Beckwithiibacteriota</taxon>
    </lineage>
</organism>
<dbReference type="Gene3D" id="3.30.70.141">
    <property type="entry name" value="Nucleoside diphosphate kinase-like domain"/>
    <property type="match status" value="1"/>
</dbReference>
<evidence type="ECO:0000256" key="15">
    <source>
        <dbReference type="RuleBase" id="RU004013"/>
    </source>
</evidence>
<dbReference type="PRINTS" id="PR01243">
    <property type="entry name" value="NUCDPKINASE"/>
</dbReference>
<feature type="domain" description="Nucleoside diphosphate kinase-like" evidence="16">
    <location>
        <begin position="3"/>
        <end position="140"/>
    </location>
</feature>
<evidence type="ECO:0000259" key="16">
    <source>
        <dbReference type="SMART" id="SM00562"/>
    </source>
</evidence>
<feature type="active site" description="Pros-phosphohistidine intermediate" evidence="12 13">
    <location>
        <position position="117"/>
    </location>
</feature>
<evidence type="ECO:0000256" key="8">
    <source>
        <dbReference type="ARBA" id="ARBA00022777"/>
    </source>
</evidence>
<feature type="binding site" evidence="12 13">
    <location>
        <position position="114"/>
    </location>
    <ligand>
        <name>ATP</name>
        <dbReference type="ChEBI" id="CHEBI:30616"/>
    </ligand>
</feature>
<feature type="binding site" evidence="12 13">
    <location>
        <position position="87"/>
    </location>
    <ligand>
        <name>ATP</name>
        <dbReference type="ChEBI" id="CHEBI:30616"/>
    </ligand>
</feature>
<evidence type="ECO:0000256" key="11">
    <source>
        <dbReference type="ARBA" id="ARBA00023080"/>
    </source>
</evidence>
<feature type="binding site" evidence="12 13">
    <location>
        <position position="93"/>
    </location>
    <ligand>
        <name>ATP</name>
        <dbReference type="ChEBI" id="CHEBI:30616"/>
    </ligand>
</feature>
<evidence type="ECO:0000256" key="12">
    <source>
        <dbReference type="HAMAP-Rule" id="MF_00451"/>
    </source>
</evidence>
<evidence type="ECO:0000256" key="10">
    <source>
        <dbReference type="ARBA" id="ARBA00022842"/>
    </source>
</evidence>
<dbReference type="EC" id="2.7.4.6" evidence="3 12"/>
<keyword evidence="10 12" id="KW-0460">Magnesium</keyword>
<dbReference type="Pfam" id="PF00334">
    <property type="entry name" value="NDK"/>
    <property type="match status" value="1"/>
</dbReference>
<reference evidence="17 18" key="1">
    <citation type="journal article" date="2015" name="Nature">
        <title>rRNA introns, odd ribosomes, and small enigmatic genomes across a large radiation of phyla.</title>
        <authorList>
            <person name="Brown C.T."/>
            <person name="Hug L.A."/>
            <person name="Thomas B.C."/>
            <person name="Sharon I."/>
            <person name="Castelle C.J."/>
            <person name="Singh A."/>
            <person name="Wilkins M.J."/>
            <person name="Williams K.H."/>
            <person name="Banfield J.F."/>
        </authorList>
    </citation>
    <scope>NUCLEOTIDE SEQUENCE [LARGE SCALE GENOMIC DNA]</scope>
</reference>
<sequence>MNTQQSVVLVKPDALQRGLLGEIIHRFERKGIKLIGLKMMRLTDEILDEWYAHHKEKAFFGDLKEFMKSSPVVAMLWEGIDAIPVVRKIVGATSGREAEAGSIRGDFSISRQLNLIHASDGEATSAKEKKLIFEDEEVIDWQSAEECLLYSQEERGLL</sequence>
<evidence type="ECO:0000256" key="5">
    <source>
        <dbReference type="ARBA" id="ARBA00022679"/>
    </source>
</evidence>
<feature type="binding site" evidence="12 13">
    <location>
        <position position="11"/>
    </location>
    <ligand>
        <name>ATP</name>
        <dbReference type="ChEBI" id="CHEBI:30616"/>
    </ligand>
</feature>
<keyword evidence="12" id="KW-0963">Cytoplasm</keyword>
<evidence type="ECO:0000256" key="2">
    <source>
        <dbReference type="ARBA" id="ARBA00008142"/>
    </source>
</evidence>
<dbReference type="InterPro" id="IPR034907">
    <property type="entry name" value="NDK-like_dom"/>
</dbReference>
<keyword evidence="8 12" id="KW-0418">Kinase</keyword>
<evidence type="ECO:0000256" key="7">
    <source>
        <dbReference type="ARBA" id="ARBA00022741"/>
    </source>
</evidence>
<evidence type="ECO:0000256" key="6">
    <source>
        <dbReference type="ARBA" id="ARBA00022723"/>
    </source>
</evidence>
<evidence type="ECO:0000313" key="18">
    <source>
        <dbReference type="Proteomes" id="UP000034772"/>
    </source>
</evidence>
<dbReference type="InterPro" id="IPR036850">
    <property type="entry name" value="NDK-like_dom_sf"/>
</dbReference>
<comment type="subunit">
    <text evidence="12">Homotetramer.</text>
</comment>
<keyword evidence="11 12" id="KW-0546">Nucleotide metabolism</keyword>
<dbReference type="PROSITE" id="PS00469">
    <property type="entry name" value="NDPK"/>
    <property type="match status" value="1"/>
</dbReference>
<comment type="caution">
    <text evidence="17">The sequence shown here is derived from an EMBL/GenBank/DDBJ whole genome shotgun (WGS) entry which is preliminary data.</text>
</comment>
<dbReference type="GO" id="GO:0005737">
    <property type="term" value="C:cytoplasm"/>
    <property type="evidence" value="ECO:0007669"/>
    <property type="project" value="UniProtKB-SubCell"/>
</dbReference>
<dbReference type="InterPro" id="IPR001564">
    <property type="entry name" value="Nucleoside_diP_kinase"/>
</dbReference>
<dbReference type="AlphaFoldDB" id="A0A0G1TY21"/>
<evidence type="ECO:0000256" key="13">
    <source>
        <dbReference type="PROSITE-ProRule" id="PRU00706"/>
    </source>
</evidence>
<evidence type="ECO:0000256" key="4">
    <source>
        <dbReference type="ARBA" id="ARBA00017632"/>
    </source>
</evidence>
<evidence type="ECO:0000256" key="14">
    <source>
        <dbReference type="RuleBase" id="RU004011"/>
    </source>
</evidence>
<feature type="binding site" evidence="12 13">
    <location>
        <position position="59"/>
    </location>
    <ligand>
        <name>ATP</name>
        <dbReference type="ChEBI" id="CHEBI:30616"/>
    </ligand>
</feature>
<dbReference type="HAMAP" id="MF_00451">
    <property type="entry name" value="NDP_kinase"/>
    <property type="match status" value="1"/>
</dbReference>
<dbReference type="NCBIfam" id="NF001908">
    <property type="entry name" value="PRK00668.1"/>
    <property type="match status" value="1"/>
</dbReference>
<comment type="subcellular location">
    <subcellularLocation>
        <location evidence="12">Cytoplasm</location>
    </subcellularLocation>
</comment>
<comment type="function">
    <text evidence="12">Major role in the synthesis of nucleoside triphosphates other than ATP. The ATP gamma phosphate is transferred to the NDP beta phosphate via a ping-pong mechanism, using a phosphorylated active-site intermediate.</text>
</comment>
<comment type="catalytic activity">
    <reaction evidence="12 15">
        <text>a 2'-deoxyribonucleoside 5'-diphosphate + ATP = a 2'-deoxyribonucleoside 5'-triphosphate + ADP</text>
        <dbReference type="Rhea" id="RHEA:44640"/>
        <dbReference type="ChEBI" id="CHEBI:30616"/>
        <dbReference type="ChEBI" id="CHEBI:61560"/>
        <dbReference type="ChEBI" id="CHEBI:73316"/>
        <dbReference type="ChEBI" id="CHEBI:456216"/>
        <dbReference type="EC" id="2.7.4.6"/>
    </reaction>
</comment>
<keyword evidence="9 12" id="KW-0067">ATP-binding</keyword>
<dbReference type="GO" id="GO:0006241">
    <property type="term" value="P:CTP biosynthetic process"/>
    <property type="evidence" value="ECO:0007669"/>
    <property type="project" value="UniProtKB-UniRule"/>
</dbReference>
<dbReference type="GO" id="GO:0005524">
    <property type="term" value="F:ATP binding"/>
    <property type="evidence" value="ECO:0007669"/>
    <property type="project" value="UniProtKB-UniRule"/>
</dbReference>
<keyword evidence="12" id="KW-0597">Phosphoprotein</keyword>
<dbReference type="EMBL" id="LCOZ01000040">
    <property type="protein sequence ID" value="KKU86716.1"/>
    <property type="molecule type" value="Genomic_DNA"/>
</dbReference>
<dbReference type="SUPFAM" id="SSF54919">
    <property type="entry name" value="Nucleoside diphosphate kinase, NDK"/>
    <property type="match status" value="1"/>
</dbReference>
<dbReference type="GO" id="GO:0006183">
    <property type="term" value="P:GTP biosynthetic process"/>
    <property type="evidence" value="ECO:0007669"/>
    <property type="project" value="UniProtKB-UniRule"/>
</dbReference>
<accession>A0A0G1TY21</accession>
<comment type="similarity">
    <text evidence="2 12 13 14">Belongs to the NDK family.</text>
</comment>
<keyword evidence="7 12" id="KW-0547">Nucleotide-binding</keyword>
<dbReference type="GO" id="GO:0006228">
    <property type="term" value="P:UTP biosynthetic process"/>
    <property type="evidence" value="ECO:0007669"/>
    <property type="project" value="UniProtKB-UniRule"/>
</dbReference>
<evidence type="ECO:0000256" key="1">
    <source>
        <dbReference type="ARBA" id="ARBA00001946"/>
    </source>
</evidence>
<protein>
    <recommendedName>
        <fullName evidence="4 12">Nucleoside diphosphate kinase</fullName>
        <shortName evidence="12">NDK</shortName>
        <shortName evidence="12">NDP kinase</shortName>
        <ecNumber evidence="3 12">2.7.4.6</ecNumber>
    </recommendedName>
    <alternativeName>
        <fullName evidence="12">Nucleoside-2-P kinase</fullName>
    </alternativeName>
</protein>
<feature type="binding site" evidence="12 13">
    <location>
        <position position="104"/>
    </location>
    <ligand>
        <name>ATP</name>
        <dbReference type="ChEBI" id="CHEBI:30616"/>
    </ligand>
</feature>
<name>A0A0G1TY21_9BACT</name>
<evidence type="ECO:0000313" key="17">
    <source>
        <dbReference type="EMBL" id="KKU86716.1"/>
    </source>
</evidence>
<dbReference type="InterPro" id="IPR023005">
    <property type="entry name" value="Nucleoside_diP_kinase_AS"/>
</dbReference>
<keyword evidence="5 12" id="KW-0808">Transferase</keyword>
<evidence type="ECO:0000256" key="9">
    <source>
        <dbReference type="ARBA" id="ARBA00022840"/>
    </source>
</evidence>
<comment type="cofactor">
    <cofactor evidence="1 12">
        <name>Mg(2+)</name>
        <dbReference type="ChEBI" id="CHEBI:18420"/>
    </cofactor>
</comment>
<dbReference type="PROSITE" id="PS51374">
    <property type="entry name" value="NDPK_LIKE"/>
    <property type="match status" value="1"/>
</dbReference>
<gene>
    <name evidence="12" type="primary">ndk</name>
    <name evidence="17" type="ORF">UY17_C0040G0004</name>
</gene>
<evidence type="ECO:0000256" key="3">
    <source>
        <dbReference type="ARBA" id="ARBA00012966"/>
    </source>
</evidence>
<dbReference type="GO" id="GO:0004550">
    <property type="term" value="F:nucleoside diphosphate kinase activity"/>
    <property type="evidence" value="ECO:0007669"/>
    <property type="project" value="UniProtKB-UniRule"/>
</dbReference>
<dbReference type="SMART" id="SM00562">
    <property type="entry name" value="NDK"/>
    <property type="match status" value="1"/>
</dbReference>
<comment type="catalytic activity">
    <reaction evidence="12">
        <text>a ribonucleoside 5'-diphosphate + ATP = a ribonucleoside 5'-triphosphate + ADP</text>
        <dbReference type="Rhea" id="RHEA:18113"/>
        <dbReference type="ChEBI" id="CHEBI:30616"/>
        <dbReference type="ChEBI" id="CHEBI:57930"/>
        <dbReference type="ChEBI" id="CHEBI:61557"/>
        <dbReference type="ChEBI" id="CHEBI:456216"/>
        <dbReference type="EC" id="2.7.4.6"/>
    </reaction>
</comment>
<dbReference type="FunFam" id="3.30.70.141:FF:000003">
    <property type="entry name" value="Nucleoside diphosphate kinase"/>
    <property type="match status" value="1"/>
</dbReference>
<dbReference type="CDD" id="cd04413">
    <property type="entry name" value="NDPk_I"/>
    <property type="match status" value="1"/>
</dbReference>
<keyword evidence="6 12" id="KW-0479">Metal-binding</keyword>